<accession>A0A3M6V2S9</accession>
<feature type="transmembrane region" description="Helical" evidence="1">
    <location>
        <begin position="24"/>
        <end position="49"/>
    </location>
</feature>
<sequence>MATPLAIYILLNGKKFVVQEFLQIYFISYLFLFLYQALFIHFSLAGVIFKRESWQKEHKPQVWSGPNLCYDKDGNNKFPLPKDPPWFTDDMCHLSACLGLLVLTKSMCFTKGTSCGEGEYLAAVPEPPSPTACCLSHFHEKKRMKHLSEGSIFACRRHARSTNLYPVLGTSRVMKCLLSSSPDLDSVHPLRFHGLDLQRP</sequence>
<keyword evidence="3" id="KW-1185">Reference proteome</keyword>
<name>A0A3M6V2S9_POCDA</name>
<dbReference type="EMBL" id="RCHS01000234">
    <property type="protein sequence ID" value="RMX60114.1"/>
    <property type="molecule type" value="Genomic_DNA"/>
</dbReference>
<reference evidence="2 3" key="1">
    <citation type="journal article" date="2018" name="Sci. Rep.">
        <title>Comparative analysis of the Pocillopora damicornis genome highlights role of immune system in coral evolution.</title>
        <authorList>
            <person name="Cunning R."/>
            <person name="Bay R.A."/>
            <person name="Gillette P."/>
            <person name="Baker A.C."/>
            <person name="Traylor-Knowles N."/>
        </authorList>
    </citation>
    <scope>NUCLEOTIDE SEQUENCE [LARGE SCALE GENOMIC DNA]</scope>
    <source>
        <strain evidence="2">RSMAS</strain>
        <tissue evidence="2">Whole animal</tissue>
    </source>
</reference>
<keyword evidence="1" id="KW-1133">Transmembrane helix</keyword>
<dbReference type="AlphaFoldDB" id="A0A3M6V2S9"/>
<protein>
    <submittedName>
        <fullName evidence="2">Uncharacterized protein</fullName>
    </submittedName>
</protein>
<comment type="caution">
    <text evidence="2">The sequence shown here is derived from an EMBL/GenBank/DDBJ whole genome shotgun (WGS) entry which is preliminary data.</text>
</comment>
<evidence type="ECO:0000256" key="1">
    <source>
        <dbReference type="SAM" id="Phobius"/>
    </source>
</evidence>
<gene>
    <name evidence="2" type="ORF">pdam_00019534</name>
</gene>
<evidence type="ECO:0000313" key="3">
    <source>
        <dbReference type="Proteomes" id="UP000275408"/>
    </source>
</evidence>
<proteinExistence type="predicted"/>
<keyword evidence="1" id="KW-0812">Transmembrane</keyword>
<evidence type="ECO:0000313" key="2">
    <source>
        <dbReference type="EMBL" id="RMX60114.1"/>
    </source>
</evidence>
<organism evidence="2 3">
    <name type="scientific">Pocillopora damicornis</name>
    <name type="common">Cauliflower coral</name>
    <name type="synonym">Millepora damicornis</name>
    <dbReference type="NCBI Taxonomy" id="46731"/>
    <lineage>
        <taxon>Eukaryota</taxon>
        <taxon>Metazoa</taxon>
        <taxon>Cnidaria</taxon>
        <taxon>Anthozoa</taxon>
        <taxon>Hexacorallia</taxon>
        <taxon>Scleractinia</taxon>
        <taxon>Astrocoeniina</taxon>
        <taxon>Pocilloporidae</taxon>
        <taxon>Pocillopora</taxon>
    </lineage>
</organism>
<dbReference type="OrthoDB" id="5945086at2759"/>
<keyword evidence="1" id="KW-0472">Membrane</keyword>
<dbReference type="Proteomes" id="UP000275408">
    <property type="component" value="Unassembled WGS sequence"/>
</dbReference>